<evidence type="ECO:0000313" key="6">
    <source>
        <dbReference type="Proteomes" id="UP000613177"/>
    </source>
</evidence>
<feature type="domain" description="F-box" evidence="4">
    <location>
        <begin position="63"/>
        <end position="109"/>
    </location>
</feature>
<evidence type="ECO:0000256" key="2">
    <source>
        <dbReference type="ARBA" id="ARBA00022737"/>
    </source>
</evidence>
<feature type="repeat" description="WD" evidence="3">
    <location>
        <begin position="271"/>
        <end position="310"/>
    </location>
</feature>
<organism evidence="5 6">
    <name type="scientific">Thamnidium elegans</name>
    <dbReference type="NCBI Taxonomy" id="101142"/>
    <lineage>
        <taxon>Eukaryota</taxon>
        <taxon>Fungi</taxon>
        <taxon>Fungi incertae sedis</taxon>
        <taxon>Mucoromycota</taxon>
        <taxon>Mucoromycotina</taxon>
        <taxon>Mucoromycetes</taxon>
        <taxon>Mucorales</taxon>
        <taxon>Mucorineae</taxon>
        <taxon>Mucoraceae</taxon>
        <taxon>Thamnidium</taxon>
    </lineage>
</organism>
<dbReference type="SMART" id="SM00320">
    <property type="entry name" value="WD40"/>
    <property type="match status" value="7"/>
</dbReference>
<dbReference type="PANTHER" id="PTHR22847">
    <property type="entry name" value="WD40 REPEAT PROTEIN"/>
    <property type="match status" value="1"/>
</dbReference>
<accession>A0A8H7SL95</accession>
<feature type="repeat" description="WD" evidence="3">
    <location>
        <begin position="151"/>
        <end position="190"/>
    </location>
</feature>
<dbReference type="PROSITE" id="PS00678">
    <property type="entry name" value="WD_REPEATS_1"/>
    <property type="match status" value="2"/>
</dbReference>
<dbReference type="Pfam" id="PF00400">
    <property type="entry name" value="WD40"/>
    <property type="match status" value="7"/>
</dbReference>
<gene>
    <name evidence="5" type="ORF">INT48_005655</name>
</gene>
<keyword evidence="6" id="KW-1185">Reference proteome</keyword>
<feature type="repeat" description="WD" evidence="3">
    <location>
        <begin position="311"/>
        <end position="341"/>
    </location>
</feature>
<dbReference type="PROSITE" id="PS50294">
    <property type="entry name" value="WD_REPEATS_REGION"/>
    <property type="match status" value="6"/>
</dbReference>
<evidence type="ECO:0000313" key="5">
    <source>
        <dbReference type="EMBL" id="KAG2231940.1"/>
    </source>
</evidence>
<dbReference type="SUPFAM" id="SSF50998">
    <property type="entry name" value="Quinoprotein alcohol dehydrogenase-like"/>
    <property type="match status" value="1"/>
</dbReference>
<dbReference type="SUPFAM" id="SSF81383">
    <property type="entry name" value="F-box domain"/>
    <property type="match status" value="1"/>
</dbReference>
<dbReference type="Pfam" id="PF12937">
    <property type="entry name" value="F-box-like"/>
    <property type="match status" value="1"/>
</dbReference>
<feature type="repeat" description="WD" evidence="3">
    <location>
        <begin position="231"/>
        <end position="270"/>
    </location>
</feature>
<evidence type="ECO:0000256" key="1">
    <source>
        <dbReference type="ARBA" id="ARBA00022574"/>
    </source>
</evidence>
<name>A0A8H7SL95_9FUNG</name>
<protein>
    <recommendedName>
        <fullName evidence="4">F-box domain-containing protein</fullName>
    </recommendedName>
</protein>
<dbReference type="AlphaFoldDB" id="A0A8H7SL95"/>
<dbReference type="CDD" id="cd00200">
    <property type="entry name" value="WD40"/>
    <property type="match status" value="1"/>
</dbReference>
<feature type="repeat" description="WD" evidence="3">
    <location>
        <begin position="370"/>
        <end position="409"/>
    </location>
</feature>
<dbReference type="PROSITE" id="PS50181">
    <property type="entry name" value="FBOX"/>
    <property type="match status" value="1"/>
</dbReference>
<dbReference type="PROSITE" id="PS50082">
    <property type="entry name" value="WD_REPEATS_2"/>
    <property type="match status" value="6"/>
</dbReference>
<dbReference type="InterPro" id="IPR015943">
    <property type="entry name" value="WD40/YVTN_repeat-like_dom_sf"/>
</dbReference>
<dbReference type="InterPro" id="IPR001810">
    <property type="entry name" value="F-box_dom"/>
</dbReference>
<dbReference type="EMBL" id="JAEPRE010000129">
    <property type="protein sequence ID" value="KAG2231940.1"/>
    <property type="molecule type" value="Genomic_DNA"/>
</dbReference>
<evidence type="ECO:0000256" key="3">
    <source>
        <dbReference type="PROSITE-ProRule" id="PRU00221"/>
    </source>
</evidence>
<dbReference type="InterPro" id="IPR011047">
    <property type="entry name" value="Quinoprotein_ADH-like_sf"/>
</dbReference>
<dbReference type="InterPro" id="IPR020472">
    <property type="entry name" value="WD40_PAC1"/>
</dbReference>
<dbReference type="Gene3D" id="2.130.10.10">
    <property type="entry name" value="YVTN repeat-like/Quinoprotein amine dehydrogenase"/>
    <property type="match status" value="3"/>
</dbReference>
<dbReference type="SMART" id="SM00256">
    <property type="entry name" value="FBOX"/>
    <property type="match status" value="1"/>
</dbReference>
<proteinExistence type="predicted"/>
<keyword evidence="1 3" id="KW-0853">WD repeat</keyword>
<feature type="repeat" description="WD" evidence="3">
    <location>
        <begin position="191"/>
        <end position="224"/>
    </location>
</feature>
<dbReference type="InterPro" id="IPR036047">
    <property type="entry name" value="F-box-like_dom_sf"/>
</dbReference>
<keyword evidence="2" id="KW-0677">Repeat</keyword>
<dbReference type="InterPro" id="IPR001680">
    <property type="entry name" value="WD40_rpt"/>
</dbReference>
<dbReference type="Gene3D" id="1.20.1280.50">
    <property type="match status" value="1"/>
</dbReference>
<reference evidence="5" key="1">
    <citation type="submission" date="2021-01" db="EMBL/GenBank/DDBJ databases">
        <title>Metabolic potential, ecology and presence of endohyphal bacteria is reflected in genomic diversity of Mucoromycotina.</title>
        <authorList>
            <person name="Muszewska A."/>
            <person name="Okrasinska A."/>
            <person name="Steczkiewicz K."/>
            <person name="Drgas O."/>
            <person name="Orlowska M."/>
            <person name="Perlinska-Lenart U."/>
            <person name="Aleksandrzak-Piekarczyk T."/>
            <person name="Szatraj K."/>
            <person name="Zielenkiewicz U."/>
            <person name="Pilsyk S."/>
            <person name="Malc E."/>
            <person name="Mieczkowski P."/>
            <person name="Kruszewska J.S."/>
            <person name="Biernat P."/>
            <person name="Pawlowska J."/>
        </authorList>
    </citation>
    <scope>NUCLEOTIDE SEQUENCE</scope>
    <source>
        <strain evidence="5">WA0000018081</strain>
    </source>
</reference>
<dbReference type="PANTHER" id="PTHR22847:SF745">
    <property type="entry name" value="F-BOX_WD REPEAT-CONTAINING PROTEIN 7"/>
    <property type="match status" value="1"/>
</dbReference>
<evidence type="ECO:0000259" key="4">
    <source>
        <dbReference type="PROSITE" id="PS50181"/>
    </source>
</evidence>
<comment type="caution">
    <text evidence="5">The sequence shown here is derived from an EMBL/GenBank/DDBJ whole genome shotgun (WGS) entry which is preliminary data.</text>
</comment>
<dbReference type="PRINTS" id="PR00320">
    <property type="entry name" value="GPROTEINBRPT"/>
</dbReference>
<dbReference type="Proteomes" id="UP000613177">
    <property type="component" value="Unassembled WGS sequence"/>
</dbReference>
<dbReference type="InterPro" id="IPR019775">
    <property type="entry name" value="WD40_repeat_CS"/>
</dbReference>
<sequence length="454" mass="51566">MKSNEIKFKLLGYFKKKSRPSVTIIQDSRIDEGFQQQKSNSSCPSLNSSSEHKIGNIENGILKDFLYCLPVELGCAILSLCDQQSLLTCHQVSKYWNVLCRDNIVWKQLYLNNLGDIYHSTLNLDYKSLYRRKAQLLQRWKNGTPIQLQTIIGHSDSIYCVQFDTTKIVTGSRDRTIKFWNPNTNKCIRTLSGHDASVLCLQYDQSILVSGSSDHTLLVWSLKTFTILYCLRGHTSGVLDVCFNDKLIISCSKDATIRIWDRSKGQLIKVLVGHRGPVNAIQLIDQQLVSASGDTFIKLWDIETGACLRDFLGHAYGLACIRFDGKKIVSGSNDNKIKVWNAGKICFIYIYYVSFNSLFILDTGECILTCEGHTGLVRSLHFDKDKIVSGSYDQSIRVWNIHTGECIKTFSKCHTSWVFDVMFDETKIISTSQDQKILIMDFAYGIDTKNLIKS</sequence>